<keyword evidence="2" id="KW-1185">Reference proteome</keyword>
<proteinExistence type="predicted"/>
<reference evidence="2" key="1">
    <citation type="journal article" date="2010" name="Nat. Biotechnol.">
        <title>Draft genome sequence of the oilseed species Ricinus communis.</title>
        <authorList>
            <person name="Chan A.P."/>
            <person name="Crabtree J."/>
            <person name="Zhao Q."/>
            <person name="Lorenzi H."/>
            <person name="Orvis J."/>
            <person name="Puiu D."/>
            <person name="Melake-Berhan A."/>
            <person name="Jones K.M."/>
            <person name="Redman J."/>
            <person name="Chen G."/>
            <person name="Cahoon E.B."/>
            <person name="Gedil M."/>
            <person name="Stanke M."/>
            <person name="Haas B.J."/>
            <person name="Wortman J.R."/>
            <person name="Fraser-Liggett C.M."/>
            <person name="Ravel J."/>
            <person name="Rabinowicz P.D."/>
        </authorList>
    </citation>
    <scope>NUCLEOTIDE SEQUENCE [LARGE SCALE GENOMIC DNA]</scope>
    <source>
        <strain evidence="2">cv. Hale</strain>
    </source>
</reference>
<gene>
    <name evidence="1" type="ORF">RCOM_0701440</name>
</gene>
<dbReference type="EMBL" id="EQ973918">
    <property type="protein sequence ID" value="EEF38865.1"/>
    <property type="molecule type" value="Genomic_DNA"/>
</dbReference>
<evidence type="ECO:0000313" key="2">
    <source>
        <dbReference type="Proteomes" id="UP000008311"/>
    </source>
</evidence>
<sequence length="157" mass="17488">MAPQELTAYEKKRLINIRRNDEKMTALNIHSAVSQLSAATERPSTRNQKLMLQLVLGGHYAGATTSRSFIGSLSLKDAYIGTGTDRALMNTLLSLENKPEEKVGVWVNKEYDAKMEHFDGTLNDSVKGVAQSDSIKIEKKELEECADLWSMNLEKGL</sequence>
<organism evidence="1 2">
    <name type="scientific">Ricinus communis</name>
    <name type="common">Castor bean</name>
    <dbReference type="NCBI Taxonomy" id="3988"/>
    <lineage>
        <taxon>Eukaryota</taxon>
        <taxon>Viridiplantae</taxon>
        <taxon>Streptophyta</taxon>
        <taxon>Embryophyta</taxon>
        <taxon>Tracheophyta</taxon>
        <taxon>Spermatophyta</taxon>
        <taxon>Magnoliopsida</taxon>
        <taxon>eudicotyledons</taxon>
        <taxon>Gunneridae</taxon>
        <taxon>Pentapetalae</taxon>
        <taxon>rosids</taxon>
        <taxon>fabids</taxon>
        <taxon>Malpighiales</taxon>
        <taxon>Euphorbiaceae</taxon>
        <taxon>Acalyphoideae</taxon>
        <taxon>Acalypheae</taxon>
        <taxon>Ricinus</taxon>
    </lineage>
</organism>
<dbReference type="InParanoid" id="B9SC07"/>
<protein>
    <submittedName>
        <fullName evidence="1">Uncharacterized protein</fullName>
    </submittedName>
</protein>
<dbReference type="Proteomes" id="UP000008311">
    <property type="component" value="Unassembled WGS sequence"/>
</dbReference>
<dbReference type="STRING" id="3988.B9SC07"/>
<evidence type="ECO:0000313" key="1">
    <source>
        <dbReference type="EMBL" id="EEF38865.1"/>
    </source>
</evidence>
<dbReference type="AlphaFoldDB" id="B9SC07"/>
<name>B9SC07_RICCO</name>
<accession>B9SC07</accession>